<dbReference type="Proteomes" id="UP001221898">
    <property type="component" value="Unassembled WGS sequence"/>
</dbReference>
<dbReference type="EMBL" id="JAINUG010000071">
    <property type="protein sequence ID" value="KAJ8401421.1"/>
    <property type="molecule type" value="Genomic_DNA"/>
</dbReference>
<gene>
    <name evidence="1" type="ORF">AAFF_G00386520</name>
</gene>
<sequence>MTPRPAIAARVTAQKISKTITLYVNESAASRGPAQGGPKPLLLLFPWLASSPQALSKYWEIYFRAGFDVLVVETEISQFLWPRWGLDYGAKVLEVLQDNRFVSRPLLVHAFSIGGYTFTNLLVHISRDPQRYQGLIKHIKGQVYDSLVYGSLEHMAIGLGKTMFPQCEGLVRQLSLLYFRMFKRQTVNYFTKGIDVFRNSPVMAPALFFFCENDALCDHKKMEEVIEFWRTRGMAVESRKWKESVHARHLRQYPQEYLSTLEHFLCFLNFIPLRAKL</sequence>
<keyword evidence="2" id="KW-1185">Reference proteome</keyword>
<dbReference type="AlphaFoldDB" id="A0AAD7SH92"/>
<dbReference type="InterPro" id="IPR029058">
    <property type="entry name" value="AB_hydrolase_fold"/>
</dbReference>
<dbReference type="SUPFAM" id="SSF53474">
    <property type="entry name" value="alpha/beta-Hydrolases"/>
    <property type="match status" value="1"/>
</dbReference>
<reference evidence="1" key="1">
    <citation type="journal article" date="2023" name="Science">
        <title>Genome structures resolve the early diversification of teleost fishes.</title>
        <authorList>
            <person name="Parey E."/>
            <person name="Louis A."/>
            <person name="Montfort J."/>
            <person name="Bouchez O."/>
            <person name="Roques C."/>
            <person name="Iampietro C."/>
            <person name="Lluch J."/>
            <person name="Castinel A."/>
            <person name="Donnadieu C."/>
            <person name="Desvignes T."/>
            <person name="Floi Bucao C."/>
            <person name="Jouanno E."/>
            <person name="Wen M."/>
            <person name="Mejri S."/>
            <person name="Dirks R."/>
            <person name="Jansen H."/>
            <person name="Henkel C."/>
            <person name="Chen W.J."/>
            <person name="Zahm M."/>
            <person name="Cabau C."/>
            <person name="Klopp C."/>
            <person name="Thompson A.W."/>
            <person name="Robinson-Rechavi M."/>
            <person name="Braasch I."/>
            <person name="Lecointre G."/>
            <person name="Bobe J."/>
            <person name="Postlethwait J.H."/>
            <person name="Berthelot C."/>
            <person name="Roest Crollius H."/>
            <person name="Guiguen Y."/>
        </authorList>
    </citation>
    <scope>NUCLEOTIDE SEQUENCE</scope>
    <source>
        <strain evidence="1">NC1722</strain>
    </source>
</reference>
<dbReference type="PANTHER" id="PTHR20908:SF4">
    <property type="entry name" value="SI:DKEY-5I3.5"/>
    <property type="match status" value="1"/>
</dbReference>
<accession>A0AAD7SH92</accession>
<protein>
    <submittedName>
        <fullName evidence="1">Uncharacterized protein</fullName>
    </submittedName>
</protein>
<dbReference type="Pfam" id="PF05705">
    <property type="entry name" value="DUF829"/>
    <property type="match status" value="1"/>
</dbReference>
<dbReference type="GO" id="GO:0017171">
    <property type="term" value="F:serine hydrolase activity"/>
    <property type="evidence" value="ECO:0007669"/>
    <property type="project" value="TreeGrafter"/>
</dbReference>
<name>A0AAD7SH92_9TELE</name>
<comment type="caution">
    <text evidence="1">The sequence shown here is derived from an EMBL/GenBank/DDBJ whole genome shotgun (WGS) entry which is preliminary data.</text>
</comment>
<dbReference type="InterPro" id="IPR008547">
    <property type="entry name" value="DUF829_TMEM53"/>
</dbReference>
<dbReference type="PANTHER" id="PTHR20908">
    <property type="entry name" value="LD15586P"/>
    <property type="match status" value="1"/>
</dbReference>
<evidence type="ECO:0000313" key="1">
    <source>
        <dbReference type="EMBL" id="KAJ8401421.1"/>
    </source>
</evidence>
<organism evidence="1 2">
    <name type="scientific">Aldrovandia affinis</name>
    <dbReference type="NCBI Taxonomy" id="143900"/>
    <lineage>
        <taxon>Eukaryota</taxon>
        <taxon>Metazoa</taxon>
        <taxon>Chordata</taxon>
        <taxon>Craniata</taxon>
        <taxon>Vertebrata</taxon>
        <taxon>Euteleostomi</taxon>
        <taxon>Actinopterygii</taxon>
        <taxon>Neopterygii</taxon>
        <taxon>Teleostei</taxon>
        <taxon>Notacanthiformes</taxon>
        <taxon>Halosauridae</taxon>
        <taxon>Aldrovandia</taxon>
    </lineage>
</organism>
<proteinExistence type="predicted"/>
<dbReference type="Gene3D" id="3.40.50.1820">
    <property type="entry name" value="alpha/beta hydrolase"/>
    <property type="match status" value="1"/>
</dbReference>
<evidence type="ECO:0000313" key="2">
    <source>
        <dbReference type="Proteomes" id="UP001221898"/>
    </source>
</evidence>